<dbReference type="Proteomes" id="UP000032726">
    <property type="component" value="Chromosome"/>
</dbReference>
<dbReference type="PATRIC" id="fig|516051.4.peg.3024"/>
<gene>
    <name evidence="3" type="ORF">VC82_2953</name>
</gene>
<dbReference type="InterPro" id="IPR029046">
    <property type="entry name" value="LolA/LolB/LppX"/>
</dbReference>
<evidence type="ECO:0000313" key="3">
    <source>
        <dbReference type="EMBL" id="AKA36497.1"/>
    </source>
</evidence>
<proteinExistence type="predicted"/>
<evidence type="ECO:0000256" key="2">
    <source>
        <dbReference type="SAM" id="SignalP"/>
    </source>
</evidence>
<dbReference type="STRING" id="516051.VC82_2953"/>
<feature type="chain" id="PRO_5002300035" evidence="2">
    <location>
        <begin position="21"/>
        <end position="215"/>
    </location>
</feature>
<protein>
    <submittedName>
        <fullName evidence="3">Outer membrane lipoprotein carrier protein LolA</fullName>
    </submittedName>
</protein>
<dbReference type="Pfam" id="PF03548">
    <property type="entry name" value="LolA"/>
    <property type="match status" value="1"/>
</dbReference>
<dbReference type="EMBL" id="CP011071">
    <property type="protein sequence ID" value="AKA36497.1"/>
    <property type="molecule type" value="Genomic_DNA"/>
</dbReference>
<keyword evidence="3" id="KW-0449">Lipoprotein</keyword>
<dbReference type="PANTHER" id="PTHR35869:SF1">
    <property type="entry name" value="OUTER-MEMBRANE LIPOPROTEIN CARRIER PROTEIN"/>
    <property type="match status" value="1"/>
</dbReference>
<dbReference type="SUPFAM" id="SSF89392">
    <property type="entry name" value="Prokaryotic lipoproteins and lipoprotein localization factors"/>
    <property type="match status" value="1"/>
</dbReference>
<feature type="signal peptide" evidence="2">
    <location>
        <begin position="1"/>
        <end position="20"/>
    </location>
</feature>
<dbReference type="AlphaFoldDB" id="A0A0D5YVZ3"/>
<evidence type="ECO:0000256" key="1">
    <source>
        <dbReference type="ARBA" id="ARBA00022729"/>
    </source>
</evidence>
<organism evidence="3 4">
    <name type="scientific">Flagellimonas lutaonensis</name>
    <dbReference type="NCBI Taxonomy" id="516051"/>
    <lineage>
        <taxon>Bacteria</taxon>
        <taxon>Pseudomonadati</taxon>
        <taxon>Bacteroidota</taxon>
        <taxon>Flavobacteriia</taxon>
        <taxon>Flavobacteriales</taxon>
        <taxon>Flavobacteriaceae</taxon>
        <taxon>Flagellimonas</taxon>
    </lineage>
</organism>
<name>A0A0D5YVZ3_9FLAO</name>
<dbReference type="CDD" id="cd16325">
    <property type="entry name" value="LolA"/>
    <property type="match status" value="1"/>
</dbReference>
<dbReference type="RefSeq" id="WP_045803024.1">
    <property type="nucleotide sequence ID" value="NZ_CP011071.1"/>
</dbReference>
<keyword evidence="1 2" id="KW-0732">Signal</keyword>
<evidence type="ECO:0000313" key="4">
    <source>
        <dbReference type="Proteomes" id="UP000032726"/>
    </source>
</evidence>
<sequence>MKRYNIITILFLALASTAFAQDSQKAKALLDEVYNTVKSYDNVYVDFKYVLENNEANIRQETRGDVTLQGEKYVFNYLGSTQLYDGNKVYTIVPENEEVTIEDRTEDNNAVTPSKMLTFYRNGHKYQWDILQNVQGRKIQYVKLVPIDTNSEVKYRLLGIDAETKHIYRLIEVGNNGTKTTITVNSFKTNQPLSKSLFTFDEAKYKNDGYYIIRN</sequence>
<dbReference type="HOGENOM" id="CLU_105362_0_1_10"/>
<dbReference type="OrthoDB" id="1491557at2"/>
<dbReference type="KEGG" id="mlt:VC82_2953"/>
<dbReference type="InterPro" id="IPR004564">
    <property type="entry name" value="OM_lipoprot_carrier_LolA-like"/>
</dbReference>
<keyword evidence="4" id="KW-1185">Reference proteome</keyword>
<dbReference type="PANTHER" id="PTHR35869">
    <property type="entry name" value="OUTER-MEMBRANE LIPOPROTEIN CARRIER PROTEIN"/>
    <property type="match status" value="1"/>
</dbReference>
<reference evidence="3 4" key="1">
    <citation type="submission" date="2015-03" db="EMBL/GenBank/DDBJ databases">
        <title>Complete genome sequence of Muricauda lutaonensis CC-HSB-11T, isolated from a coastal hot spring.</title>
        <authorList>
            <person name="Kim K.M."/>
        </authorList>
    </citation>
    <scope>NUCLEOTIDE SEQUENCE [LARGE SCALE GENOMIC DNA]</scope>
    <source>
        <strain evidence="3 4">CC-HSB-11</strain>
    </source>
</reference>
<dbReference type="Gene3D" id="2.50.20.10">
    <property type="entry name" value="Lipoprotein localisation LolA/LolB/LppX"/>
    <property type="match status" value="1"/>
</dbReference>
<accession>A0A0D5YVZ3</accession>